<name>A0A1X9LNV7_9MICO</name>
<proteinExistence type="predicted"/>
<protein>
    <submittedName>
        <fullName evidence="1">Uncharacterized protein</fullName>
    </submittedName>
</protein>
<reference evidence="1 2" key="1">
    <citation type="submission" date="2017-04" db="EMBL/GenBank/DDBJ databases">
        <authorList>
            <person name="Afonso C.L."/>
            <person name="Miller P.J."/>
            <person name="Scott M.A."/>
            <person name="Spackman E."/>
            <person name="Goraichik I."/>
            <person name="Dimitrov K.M."/>
            <person name="Suarez D.L."/>
            <person name="Swayne D.E."/>
        </authorList>
    </citation>
    <scope>NUCLEOTIDE SEQUENCE [LARGE SCALE GENOMIC DNA]</scope>
    <source>
        <strain evidence="2">XA(T)</strain>
    </source>
</reference>
<dbReference type="AlphaFoldDB" id="A0A1X9LNV7"/>
<evidence type="ECO:0000313" key="2">
    <source>
        <dbReference type="Proteomes" id="UP000192775"/>
    </source>
</evidence>
<accession>A0A1X9LNV7</accession>
<dbReference type="Proteomes" id="UP000192775">
    <property type="component" value="Chromosome"/>
</dbReference>
<keyword evidence="2" id="KW-1185">Reference proteome</keyword>
<organism evidence="1 2">
    <name type="scientific">Cnuibacter physcomitrellae</name>
    <dbReference type="NCBI Taxonomy" id="1619308"/>
    <lineage>
        <taxon>Bacteria</taxon>
        <taxon>Bacillati</taxon>
        <taxon>Actinomycetota</taxon>
        <taxon>Actinomycetes</taxon>
        <taxon>Micrococcales</taxon>
        <taxon>Microbacteriaceae</taxon>
        <taxon>Cnuibacter</taxon>
    </lineage>
</organism>
<sequence length="117" mass="12076">MKYGTEVFTTPDAVADALMTFSASLRSIDHGILVTVPTYEPGEGEGSISLVLGPGIPLSSRPSVSEVPDPEAADIIDHLTTATLKRTAVSVVVPGHTGPDNSPPAALDVILGEDRVV</sequence>
<evidence type="ECO:0000313" key="1">
    <source>
        <dbReference type="EMBL" id="ARJ06904.1"/>
    </source>
</evidence>
<dbReference type="KEGG" id="cphy:B5808_17980"/>
<dbReference type="EMBL" id="CP020715">
    <property type="protein sequence ID" value="ARJ06904.1"/>
    <property type="molecule type" value="Genomic_DNA"/>
</dbReference>
<gene>
    <name evidence="1" type="ORF">B5808_17980</name>
</gene>
<dbReference type="STRING" id="1619308.B5808_17980"/>